<reference evidence="1 2" key="1">
    <citation type="submission" date="2019-04" db="EMBL/GenBank/DDBJ databases">
        <title>Genome sequence of Bacillus hwajinpoensis strain Y2.</title>
        <authorList>
            <person name="Fair J.L."/>
            <person name="Maclea K.S."/>
        </authorList>
    </citation>
    <scope>NUCLEOTIDE SEQUENCE [LARGE SCALE GENOMIC DNA]</scope>
    <source>
        <strain evidence="1 2">Y2</strain>
    </source>
</reference>
<dbReference type="OrthoDB" id="2737810at2"/>
<sequence length="66" mass="7926">MVTKNGSKLSKRYFKSYMQLVMSSREFSLDEARDYAFEEIFQNDETTNGEFSFEQFEHAYKEMKAE</sequence>
<evidence type="ECO:0000313" key="2">
    <source>
        <dbReference type="Proteomes" id="UP000310541"/>
    </source>
</evidence>
<comment type="caution">
    <text evidence="1">The sequence shown here is derived from an EMBL/GenBank/DDBJ whole genome shotgun (WGS) entry which is preliminary data.</text>
</comment>
<evidence type="ECO:0000313" key="1">
    <source>
        <dbReference type="EMBL" id="TKD72108.1"/>
    </source>
</evidence>
<proteinExistence type="predicted"/>
<accession>A0A4V5Q236</accession>
<dbReference type="Proteomes" id="UP000310541">
    <property type="component" value="Unassembled WGS sequence"/>
</dbReference>
<organism evidence="1 2">
    <name type="scientific">Guptibacillus hwajinpoensis</name>
    <dbReference type="NCBI Taxonomy" id="208199"/>
    <lineage>
        <taxon>Bacteria</taxon>
        <taxon>Bacillati</taxon>
        <taxon>Bacillota</taxon>
        <taxon>Bacilli</taxon>
        <taxon>Bacillales</taxon>
        <taxon>Guptibacillaceae</taxon>
        <taxon>Guptibacillus</taxon>
    </lineage>
</organism>
<dbReference type="EMBL" id="SWFM01000001">
    <property type="protein sequence ID" value="TKD72108.1"/>
    <property type="molecule type" value="Genomic_DNA"/>
</dbReference>
<protein>
    <submittedName>
        <fullName evidence="1">Uncharacterized protein</fullName>
    </submittedName>
</protein>
<dbReference type="RefSeq" id="WP_136945958.1">
    <property type="nucleotide sequence ID" value="NZ_SWFM01000001.1"/>
</dbReference>
<name>A0A4V5Q236_9BACL</name>
<gene>
    <name evidence="1" type="ORF">FBF83_04730</name>
</gene>
<dbReference type="AlphaFoldDB" id="A0A4V5Q236"/>